<dbReference type="GO" id="GO:0005524">
    <property type="term" value="F:ATP binding"/>
    <property type="evidence" value="ECO:0007669"/>
    <property type="project" value="UniProtKB-KW"/>
</dbReference>
<dbReference type="Gene3D" id="3.30.565.10">
    <property type="entry name" value="Histidine kinase-like ATPase, C-terminal domain"/>
    <property type="match status" value="1"/>
</dbReference>
<dbReference type="EC" id="2.7.13.3" evidence="2"/>
<evidence type="ECO:0000256" key="2">
    <source>
        <dbReference type="ARBA" id="ARBA00012438"/>
    </source>
</evidence>
<reference evidence="9 10" key="1">
    <citation type="journal article" date="2013" name="Genome Announc.">
        <title>Complete Genome Sequence of Burkholderia sp. Strain RPE64, Bacterial Symbiont of the Bean Bug Riptortus pedestris.</title>
        <authorList>
            <person name="Shibata T.F."/>
            <person name="Maeda T."/>
            <person name="Nikoh N."/>
            <person name="Yamaguchi K."/>
            <person name="Oshima K."/>
            <person name="Hattori M."/>
            <person name="Nishiyama T."/>
            <person name="Hasebe M."/>
            <person name="Fukatsu T."/>
            <person name="Kikuchi Y."/>
            <person name="Shigenobu S."/>
        </authorList>
    </citation>
    <scope>NUCLEOTIDE SEQUENCE [LARGE SCALE GENOMIC DNA]</scope>
    <source>
        <plasmid evidence="9 10">p1</plasmid>
    </source>
</reference>
<keyword evidence="9" id="KW-0614">Plasmid</keyword>
<dbReference type="PANTHER" id="PTHR41523:SF8">
    <property type="entry name" value="ETHYLENE RESPONSE SENSOR PROTEIN"/>
    <property type="match status" value="1"/>
</dbReference>
<sequence length="379" mass="41580">MPKVVDHLGEKLALQDVVGQMLDHPEQVLPRFVERAMQMTGAASAGISAFEPQEGTPGIFRWRDLRGELACFEGATTPRNHSPCGVCLDRFEPTLTRHPERHYAWIAEAGVVCPEVLLVPLYVAHGQPLGTLWIVAQEERHFDSGHARIMQELASFVGIALAVLQNQQRLQEALAQQEMLTCEMNHRVNNVFSVVDAMIHVGKRSASSTPEFAQTLSGRLHALAAAHALVLHHADPATGATQPCATTLHALTDAIFRPYGAMAEKRVIVAGEDVELGDRATTSLALVFHELATNAVKYGALSADAGQVSVDWERRDDNLFIRWRETGGPAITESPRPHGFGSTLLRNTIARHFGGTLAQDWREQGLQIEFALPLNKLAR</sequence>
<dbReference type="SUPFAM" id="SSF55781">
    <property type="entry name" value="GAF domain-like"/>
    <property type="match status" value="1"/>
</dbReference>
<gene>
    <name evidence="9" type="ORF">BRPE64_DCDS08580</name>
</gene>
<evidence type="ECO:0000256" key="7">
    <source>
        <dbReference type="ARBA" id="ARBA00022840"/>
    </source>
</evidence>
<protein>
    <recommendedName>
        <fullName evidence="2">histidine kinase</fullName>
        <ecNumber evidence="2">2.7.13.3</ecNumber>
    </recommendedName>
</protein>
<keyword evidence="5" id="KW-0547">Nucleotide-binding</keyword>
<dbReference type="SMART" id="SM00911">
    <property type="entry name" value="HWE_HK"/>
    <property type="match status" value="1"/>
</dbReference>
<dbReference type="PATRIC" id="fig|758793.3.peg.6001"/>
<dbReference type="SUPFAM" id="SSF55874">
    <property type="entry name" value="ATPase domain of HSP90 chaperone/DNA topoisomerase II/histidine kinase"/>
    <property type="match status" value="1"/>
</dbReference>
<evidence type="ECO:0000259" key="8">
    <source>
        <dbReference type="SMART" id="SM00911"/>
    </source>
</evidence>
<evidence type="ECO:0000256" key="3">
    <source>
        <dbReference type="ARBA" id="ARBA00022553"/>
    </source>
</evidence>
<dbReference type="Pfam" id="PF13185">
    <property type="entry name" value="GAF_2"/>
    <property type="match status" value="1"/>
</dbReference>
<dbReference type="PANTHER" id="PTHR41523">
    <property type="entry name" value="TWO-COMPONENT SYSTEM SENSOR PROTEIN"/>
    <property type="match status" value="1"/>
</dbReference>
<dbReference type="Proteomes" id="UP000013966">
    <property type="component" value="Plasmid p1"/>
</dbReference>
<evidence type="ECO:0000256" key="6">
    <source>
        <dbReference type="ARBA" id="ARBA00022777"/>
    </source>
</evidence>
<evidence type="ECO:0000313" key="10">
    <source>
        <dbReference type="Proteomes" id="UP000013966"/>
    </source>
</evidence>
<evidence type="ECO:0000256" key="1">
    <source>
        <dbReference type="ARBA" id="ARBA00000085"/>
    </source>
</evidence>
<dbReference type="KEGG" id="buo:BRPE64_DCDS08580"/>
<evidence type="ECO:0000256" key="5">
    <source>
        <dbReference type="ARBA" id="ARBA00022741"/>
    </source>
</evidence>
<dbReference type="InterPro" id="IPR036890">
    <property type="entry name" value="HATPase_C_sf"/>
</dbReference>
<dbReference type="Pfam" id="PF07536">
    <property type="entry name" value="HWE_HK"/>
    <property type="match status" value="1"/>
</dbReference>
<keyword evidence="3" id="KW-0597">Phosphoprotein</keyword>
<evidence type="ECO:0000313" key="9">
    <source>
        <dbReference type="EMBL" id="BAN27794.1"/>
    </source>
</evidence>
<keyword evidence="6 9" id="KW-0418">Kinase</keyword>
<dbReference type="InterPro" id="IPR011102">
    <property type="entry name" value="Sig_transdc_His_kinase_HWE"/>
</dbReference>
<organism evidence="9 10">
    <name type="scientific">Caballeronia insecticola</name>
    <dbReference type="NCBI Taxonomy" id="758793"/>
    <lineage>
        <taxon>Bacteria</taxon>
        <taxon>Pseudomonadati</taxon>
        <taxon>Pseudomonadota</taxon>
        <taxon>Betaproteobacteria</taxon>
        <taxon>Burkholderiales</taxon>
        <taxon>Burkholderiaceae</taxon>
        <taxon>Caballeronia</taxon>
    </lineage>
</organism>
<name>R4WTB2_9BURK</name>
<keyword evidence="4" id="KW-0808">Transferase</keyword>
<feature type="domain" description="Signal transduction histidine kinase HWE region" evidence="8">
    <location>
        <begin position="183"/>
        <end position="273"/>
    </location>
</feature>
<evidence type="ECO:0000256" key="4">
    <source>
        <dbReference type="ARBA" id="ARBA00022679"/>
    </source>
</evidence>
<comment type="catalytic activity">
    <reaction evidence="1">
        <text>ATP + protein L-histidine = ADP + protein N-phospho-L-histidine.</text>
        <dbReference type="EC" id="2.7.13.3"/>
    </reaction>
</comment>
<dbReference type="EMBL" id="AP013061">
    <property type="protein sequence ID" value="BAN27794.1"/>
    <property type="molecule type" value="Genomic_DNA"/>
</dbReference>
<dbReference type="InterPro" id="IPR029016">
    <property type="entry name" value="GAF-like_dom_sf"/>
</dbReference>
<dbReference type="Gene3D" id="3.30.450.40">
    <property type="match status" value="1"/>
</dbReference>
<reference evidence="9 10" key="2">
    <citation type="journal article" date="2018" name="Int. J. Syst. Evol. Microbiol.">
        <title>Burkholderia insecticola sp. nov., a gut symbiotic bacterium of the bean bug Riptortus pedestris.</title>
        <authorList>
            <person name="Takeshita K."/>
            <person name="Tamaki H."/>
            <person name="Ohbayashi T."/>
            <person name="Meng X.-Y."/>
            <person name="Sone T."/>
            <person name="Mitani Y."/>
            <person name="Peeters C."/>
            <person name="Kikuchi Y."/>
            <person name="Vandamme P."/>
        </authorList>
    </citation>
    <scope>NUCLEOTIDE SEQUENCE [LARGE SCALE GENOMIC DNA]</scope>
    <source>
        <strain evidence="9">RPE64</strain>
        <plasmid evidence="9 10">p1</plasmid>
    </source>
</reference>
<geneLocation type="plasmid" evidence="9 10">
    <name>p1</name>
</geneLocation>
<dbReference type="InterPro" id="IPR003018">
    <property type="entry name" value="GAF"/>
</dbReference>
<dbReference type="AlphaFoldDB" id="R4WTB2"/>
<keyword evidence="7" id="KW-0067">ATP-binding</keyword>
<proteinExistence type="predicted"/>
<keyword evidence="10" id="KW-1185">Reference proteome</keyword>
<dbReference type="GO" id="GO:0004673">
    <property type="term" value="F:protein histidine kinase activity"/>
    <property type="evidence" value="ECO:0007669"/>
    <property type="project" value="UniProtKB-EC"/>
</dbReference>
<accession>R4WTB2</accession>
<dbReference type="HOGENOM" id="CLU_058042_0_0_4"/>